<comment type="caution">
    <text evidence="6">The sequence shown here is derived from an EMBL/GenBank/DDBJ whole genome shotgun (WGS) entry which is preliminary data.</text>
</comment>
<feature type="domain" description="ABC transporter" evidence="5">
    <location>
        <begin position="2"/>
        <end position="231"/>
    </location>
</feature>
<dbReference type="SUPFAM" id="SSF52540">
    <property type="entry name" value="P-loop containing nucleoside triphosphate hydrolases"/>
    <property type="match status" value="1"/>
</dbReference>
<dbReference type="SMART" id="SM00382">
    <property type="entry name" value="AAA"/>
    <property type="match status" value="1"/>
</dbReference>
<dbReference type="Pfam" id="PF00005">
    <property type="entry name" value="ABC_tran"/>
    <property type="match status" value="1"/>
</dbReference>
<dbReference type="EMBL" id="JADHOK010000002">
    <property type="protein sequence ID" value="MBL6761140.1"/>
    <property type="molecule type" value="Genomic_DNA"/>
</dbReference>
<dbReference type="InterPro" id="IPR027417">
    <property type="entry name" value="P-loop_NTPase"/>
</dbReference>
<evidence type="ECO:0000313" key="6">
    <source>
        <dbReference type="EMBL" id="MBL6761140.1"/>
    </source>
</evidence>
<name>A0A937HGG9_9PROT</name>
<dbReference type="InterPro" id="IPR003593">
    <property type="entry name" value="AAA+_ATPase"/>
</dbReference>
<sequence>MIEVEHLVKKFGDFTAVADLSFTVERGQVMGFLGPNGAGKSTTMKMITGFLRPTSGTARIMGLDICDDMLAAQRHFGYLPEGAPAWPDMTPRAFLQFITRIRGLDKAAARAAEGRAIEMTELHGVLDQPIDTLSKGYRRRVGLAQAIVHDPDVLVMDEPTDGLDPNQKFQVRRAITDMAADKAIIISTHILEEVDAVCAAAMIIDRGQIVAEGTPSELAARSRYSGAVTLTLASEKLPAARDILKAVPHRAAELVTRGDESTLHIFAPEGGEPGALLADLRARVGEAGLAPRALALETGRLDDVFGALTGKARPAAASFDAGQEGSA</sequence>
<dbReference type="AlphaFoldDB" id="A0A937HGG9"/>
<dbReference type="Gene3D" id="3.40.50.300">
    <property type="entry name" value="P-loop containing nucleotide triphosphate hydrolases"/>
    <property type="match status" value="1"/>
</dbReference>
<dbReference type="Proteomes" id="UP000785783">
    <property type="component" value="Unassembled WGS sequence"/>
</dbReference>
<dbReference type="CDD" id="cd03230">
    <property type="entry name" value="ABC_DR_subfamily_A"/>
    <property type="match status" value="1"/>
</dbReference>
<keyword evidence="4 6" id="KW-0067">ATP-binding</keyword>
<keyword evidence="3" id="KW-0547">Nucleotide-binding</keyword>
<dbReference type="GO" id="GO:0016887">
    <property type="term" value="F:ATP hydrolysis activity"/>
    <property type="evidence" value="ECO:0007669"/>
    <property type="project" value="InterPro"/>
</dbReference>
<evidence type="ECO:0000256" key="3">
    <source>
        <dbReference type="ARBA" id="ARBA00022741"/>
    </source>
</evidence>
<evidence type="ECO:0000256" key="4">
    <source>
        <dbReference type="ARBA" id="ARBA00022840"/>
    </source>
</evidence>
<protein>
    <submittedName>
        <fullName evidence="6">ABC transporter ATP-binding protein</fullName>
    </submittedName>
</protein>
<gene>
    <name evidence="6" type="ORF">ISQ19_00410</name>
</gene>
<dbReference type="PROSITE" id="PS50893">
    <property type="entry name" value="ABC_TRANSPORTER_2"/>
    <property type="match status" value="1"/>
</dbReference>
<evidence type="ECO:0000256" key="1">
    <source>
        <dbReference type="ARBA" id="ARBA00005417"/>
    </source>
</evidence>
<comment type="similarity">
    <text evidence="1">Belongs to the ABC transporter superfamily.</text>
</comment>
<proteinExistence type="inferred from homology"/>
<evidence type="ECO:0000259" key="5">
    <source>
        <dbReference type="PROSITE" id="PS50893"/>
    </source>
</evidence>
<dbReference type="InterPro" id="IPR003439">
    <property type="entry name" value="ABC_transporter-like_ATP-bd"/>
</dbReference>
<evidence type="ECO:0000256" key="2">
    <source>
        <dbReference type="ARBA" id="ARBA00022448"/>
    </source>
</evidence>
<evidence type="ECO:0000313" key="7">
    <source>
        <dbReference type="Proteomes" id="UP000785783"/>
    </source>
</evidence>
<organism evidence="6 7">
    <name type="scientific">PS1 clade bacterium</name>
    <dbReference type="NCBI Taxonomy" id="2175152"/>
    <lineage>
        <taxon>Bacteria</taxon>
        <taxon>Pseudomonadati</taxon>
        <taxon>Pseudomonadota</taxon>
        <taxon>Alphaproteobacteria</taxon>
        <taxon>PS1 clade</taxon>
    </lineage>
</organism>
<dbReference type="PANTHER" id="PTHR43335:SF4">
    <property type="entry name" value="ABC TRANSPORTER, ATP-BINDING PROTEIN"/>
    <property type="match status" value="1"/>
</dbReference>
<keyword evidence="2" id="KW-0813">Transport</keyword>
<reference evidence="6" key="1">
    <citation type="submission" date="2020-10" db="EMBL/GenBank/DDBJ databases">
        <title>Microbiome of the Black Sea water column analyzed by genome centric metagenomics.</title>
        <authorList>
            <person name="Cabello-Yeves P.J."/>
            <person name="Callieri C."/>
            <person name="Picazo A."/>
            <person name="Mehrshad M."/>
            <person name="Haro-Moreno J.M."/>
            <person name="Roda-Garcia J."/>
            <person name="Dzembekova N."/>
            <person name="Slabakova V."/>
            <person name="Slabakova N."/>
            <person name="Moncheva S."/>
            <person name="Rodriguez-Valera F."/>
        </authorList>
    </citation>
    <scope>NUCLEOTIDE SEQUENCE</scope>
    <source>
        <strain evidence="6">BS307-5m-G5</strain>
    </source>
</reference>
<dbReference type="PANTHER" id="PTHR43335">
    <property type="entry name" value="ABC TRANSPORTER, ATP-BINDING PROTEIN"/>
    <property type="match status" value="1"/>
</dbReference>
<dbReference type="GO" id="GO:0005524">
    <property type="term" value="F:ATP binding"/>
    <property type="evidence" value="ECO:0007669"/>
    <property type="project" value="UniProtKB-KW"/>
</dbReference>
<accession>A0A937HGG9</accession>